<organism evidence="2 3">
    <name type="scientific">Athelia psychrophila</name>
    <dbReference type="NCBI Taxonomy" id="1759441"/>
    <lineage>
        <taxon>Eukaryota</taxon>
        <taxon>Fungi</taxon>
        <taxon>Dikarya</taxon>
        <taxon>Basidiomycota</taxon>
        <taxon>Agaricomycotina</taxon>
        <taxon>Agaricomycetes</taxon>
        <taxon>Agaricomycetidae</taxon>
        <taxon>Atheliales</taxon>
        <taxon>Atheliaceae</taxon>
        <taxon>Athelia</taxon>
    </lineage>
</organism>
<dbReference type="Proteomes" id="UP000076532">
    <property type="component" value="Unassembled WGS sequence"/>
</dbReference>
<reference evidence="2 3" key="1">
    <citation type="journal article" date="2016" name="Mol. Biol. Evol.">
        <title>Comparative Genomics of Early-Diverging Mushroom-Forming Fungi Provides Insights into the Origins of Lignocellulose Decay Capabilities.</title>
        <authorList>
            <person name="Nagy L.G."/>
            <person name="Riley R."/>
            <person name="Tritt A."/>
            <person name="Adam C."/>
            <person name="Daum C."/>
            <person name="Floudas D."/>
            <person name="Sun H."/>
            <person name="Yadav J.S."/>
            <person name="Pangilinan J."/>
            <person name="Larsson K.H."/>
            <person name="Matsuura K."/>
            <person name="Barry K."/>
            <person name="Labutti K."/>
            <person name="Kuo R."/>
            <person name="Ohm R.A."/>
            <person name="Bhattacharya S.S."/>
            <person name="Shirouzu T."/>
            <person name="Yoshinaga Y."/>
            <person name="Martin F.M."/>
            <person name="Grigoriev I.V."/>
            <person name="Hibbett D.S."/>
        </authorList>
    </citation>
    <scope>NUCLEOTIDE SEQUENCE [LARGE SCALE GENOMIC DNA]</scope>
    <source>
        <strain evidence="2 3">CBS 109695</strain>
    </source>
</reference>
<feature type="region of interest" description="Disordered" evidence="1">
    <location>
        <begin position="75"/>
        <end position="116"/>
    </location>
</feature>
<feature type="compositionally biased region" description="Basic and acidic residues" evidence="1">
    <location>
        <begin position="410"/>
        <end position="421"/>
    </location>
</feature>
<feature type="region of interest" description="Disordered" evidence="1">
    <location>
        <begin position="265"/>
        <end position="457"/>
    </location>
</feature>
<feature type="compositionally biased region" description="Low complexity" evidence="1">
    <location>
        <begin position="303"/>
        <end position="314"/>
    </location>
</feature>
<feature type="compositionally biased region" description="Polar residues" evidence="1">
    <location>
        <begin position="347"/>
        <end position="357"/>
    </location>
</feature>
<keyword evidence="3" id="KW-1185">Reference proteome</keyword>
<evidence type="ECO:0000313" key="2">
    <source>
        <dbReference type="EMBL" id="KZP09567.1"/>
    </source>
</evidence>
<accession>A0A165YHL4</accession>
<proteinExistence type="predicted"/>
<evidence type="ECO:0000313" key="3">
    <source>
        <dbReference type="Proteomes" id="UP000076532"/>
    </source>
</evidence>
<protein>
    <submittedName>
        <fullName evidence="2">Uncharacterized protein</fullName>
    </submittedName>
</protein>
<dbReference type="STRING" id="436010.A0A165YHL4"/>
<feature type="compositionally biased region" description="Pro residues" evidence="1">
    <location>
        <begin position="268"/>
        <end position="282"/>
    </location>
</feature>
<name>A0A165YHL4_9AGAM</name>
<dbReference type="OrthoDB" id="3268172at2759"/>
<evidence type="ECO:0000256" key="1">
    <source>
        <dbReference type="SAM" id="MobiDB-lite"/>
    </source>
</evidence>
<feature type="compositionally biased region" description="Basic and acidic residues" evidence="1">
    <location>
        <begin position="176"/>
        <end position="193"/>
    </location>
</feature>
<feature type="compositionally biased region" description="Basic residues" evidence="1">
    <location>
        <begin position="97"/>
        <end position="110"/>
    </location>
</feature>
<dbReference type="AlphaFoldDB" id="A0A165YHL4"/>
<feature type="region of interest" description="Disordered" evidence="1">
    <location>
        <begin position="175"/>
        <end position="207"/>
    </location>
</feature>
<sequence length="457" mass="48998">MDFESDMEELAAAPVPLSQFPSNPWYAGDDADFVKWQGSQSNSVALNALIHEAAQPARRSPRNHRTQHLRTALTSGFSFSSSSSSSSASSASSAPRTKPRMSRIKVRHNPVRTASPSVIASTPVSTLCSDPMQFLQTLKGVSEKVRVDETMRAKKRVVSGEMKAPASIATAIRSGKQKENLRRTASAMKDRPRSPMPLSASRSLPTMDTGDVNMYMNMDISAQMDVDDDLNSHLISAPSISRPPLAATTTEYPTSLKREMLSSKPKLFMPPPAAPKAQPPPTLLRTIAPTRAPSPPKPEPPRKLSQPPVAAAPTIPEPPPASPPRTQLLSSQRPRALGMRRAFPAYSATTTSSQSLPEKQRAFKVPLAKPSCPPTTMVSTTVFPAKSTRERQVAAPFPSPPSPLGADADAISKGEGIRDGDGSSSPSPGSPSADPDSSYGDMSFDMDALEETMQKYD</sequence>
<dbReference type="EMBL" id="KV417697">
    <property type="protein sequence ID" value="KZP09567.1"/>
    <property type="molecule type" value="Genomic_DNA"/>
</dbReference>
<feature type="compositionally biased region" description="Low complexity" evidence="1">
    <location>
        <begin position="422"/>
        <end position="441"/>
    </location>
</feature>
<feature type="compositionally biased region" description="Low complexity" evidence="1">
    <location>
        <begin position="77"/>
        <end position="94"/>
    </location>
</feature>
<gene>
    <name evidence="2" type="ORF">FIBSPDRAFT_1051779</name>
</gene>